<name>A0A3S4BF99_9PEZI</name>
<gene>
    <name evidence="2" type="ORF">TT172_LOCUS912</name>
</gene>
<keyword evidence="1" id="KW-0732">Signal</keyword>
<organism evidence="2 3">
    <name type="scientific">Thermothielavioides terrestris</name>
    <dbReference type="NCBI Taxonomy" id="2587410"/>
    <lineage>
        <taxon>Eukaryota</taxon>
        <taxon>Fungi</taxon>
        <taxon>Dikarya</taxon>
        <taxon>Ascomycota</taxon>
        <taxon>Pezizomycotina</taxon>
        <taxon>Sordariomycetes</taxon>
        <taxon>Sordariomycetidae</taxon>
        <taxon>Sordariales</taxon>
        <taxon>Chaetomiaceae</taxon>
        <taxon>Thermothielavioides</taxon>
    </lineage>
</organism>
<feature type="chain" id="PRO_5018737910" evidence="1">
    <location>
        <begin position="20"/>
        <end position="189"/>
    </location>
</feature>
<dbReference type="EMBL" id="OUUZ01000001">
    <property type="protein sequence ID" value="SPQ18493.1"/>
    <property type="molecule type" value="Genomic_DNA"/>
</dbReference>
<proteinExistence type="predicted"/>
<sequence length="189" mass="19929">MGLLSHLAVFLTAASAVVADPHITSIKFAGSGCPNNPKFSGSFENGCITYSDFVAVQPGYNSTLNCQAQIQAAGANPGWQVALKSNTVKGHAVLSPGASLDYYTTVFFSQDAANTNSLKGTLSNTGSSTLNQDVTLYAEANGGQVWSPCTGSDGYTGILVINFRAALNGDGKARFEADTEEWDLEWRRC</sequence>
<reference evidence="2 3" key="1">
    <citation type="submission" date="2018-04" db="EMBL/GenBank/DDBJ databases">
        <authorList>
            <person name="Huttner S."/>
            <person name="Dainat J."/>
        </authorList>
    </citation>
    <scope>NUCLEOTIDE SEQUENCE [LARGE SCALE GENOMIC DNA]</scope>
</reference>
<dbReference type="Proteomes" id="UP000289323">
    <property type="component" value="Unassembled WGS sequence"/>
</dbReference>
<protein>
    <submittedName>
        <fullName evidence="2">25426aa1-c760-4bca-a21d-6a7372dfba21</fullName>
    </submittedName>
</protein>
<evidence type="ECO:0000256" key="1">
    <source>
        <dbReference type="SAM" id="SignalP"/>
    </source>
</evidence>
<dbReference type="InterPro" id="IPR025649">
    <property type="entry name" value="DUF4360"/>
</dbReference>
<evidence type="ECO:0000313" key="3">
    <source>
        <dbReference type="Proteomes" id="UP000289323"/>
    </source>
</evidence>
<dbReference type="Pfam" id="PF14273">
    <property type="entry name" value="DUF4360"/>
    <property type="match status" value="1"/>
</dbReference>
<dbReference type="AlphaFoldDB" id="A0A3S4BF99"/>
<dbReference type="PANTHER" id="PTHR38847:SF1">
    <property type="entry name" value="PSEUDOURIDINE SYNTHASE RSUA_RLUA-LIKE DOMAIN-CONTAINING PROTEIN"/>
    <property type="match status" value="1"/>
</dbReference>
<feature type="signal peptide" evidence="1">
    <location>
        <begin position="1"/>
        <end position="19"/>
    </location>
</feature>
<accession>A0A3S4BF99</accession>
<dbReference type="PANTHER" id="PTHR38847">
    <property type="match status" value="1"/>
</dbReference>
<evidence type="ECO:0000313" key="2">
    <source>
        <dbReference type="EMBL" id="SPQ18493.1"/>
    </source>
</evidence>